<dbReference type="PANTHER" id="PTHR43649:SF12">
    <property type="entry name" value="DIACETYLCHITOBIOSE BINDING PROTEIN DASA"/>
    <property type="match status" value="1"/>
</dbReference>
<keyword evidence="3" id="KW-0574">Periplasm</keyword>
<evidence type="ECO:0000256" key="1">
    <source>
        <dbReference type="ARBA" id="ARBA00004418"/>
    </source>
</evidence>
<sequence>MSNLHNRRSALGLMAGAATLAMPHVARAQTIEVVAHYSMPPIFKEAQETLAEAFNKKSDKVKVTYVNPTPTYEDGAQLILRQATTGGLPDVSFQGLNRLRLFSERGIAANLKPFLEREGDVKKLGYSDPLLGLGFHGGVQCGLAFATSNPISYLNADLLKRVGQNAAEFPTNWDDVIKLSARINALGDGNEGMFFRWPGDDWMFSALLYGHGGRMLTVDETKVAFDGPEGLAALKLLDRMVKEGKMPNFGASATATADLQAFGAGKLGTMFRTTAQVRQVSGMVGRNFELKTTTLPVIDPVKGRLPTGGAGVMLTAKDPARQAAAWEFMKFASSAEGTSIMARNTGYVPCNQLAIDDPGYLGEFYRANPLFQAATRQVHLMIPWYAFPGQNSVRVTQIMVDNLARIAEQKASPEEVLRDMAREVGRLIPRA</sequence>
<feature type="chain" id="PRO_5020299215" evidence="4">
    <location>
        <begin position="29"/>
        <end position="431"/>
    </location>
</feature>
<comment type="subcellular location">
    <subcellularLocation>
        <location evidence="1">Periplasm</location>
    </subcellularLocation>
</comment>
<protein>
    <submittedName>
        <fullName evidence="5">ABC transporter substrate-binding protein</fullName>
    </submittedName>
</protein>
<evidence type="ECO:0000256" key="4">
    <source>
        <dbReference type="SAM" id="SignalP"/>
    </source>
</evidence>
<dbReference type="PANTHER" id="PTHR43649">
    <property type="entry name" value="ARABINOSE-BINDING PROTEIN-RELATED"/>
    <property type="match status" value="1"/>
</dbReference>
<dbReference type="Proteomes" id="UP000298781">
    <property type="component" value="Chromosome"/>
</dbReference>
<dbReference type="EMBL" id="CP039690">
    <property type="protein sequence ID" value="QCI68351.1"/>
    <property type="molecule type" value="Genomic_DNA"/>
</dbReference>
<evidence type="ECO:0000256" key="3">
    <source>
        <dbReference type="ARBA" id="ARBA00022764"/>
    </source>
</evidence>
<dbReference type="InterPro" id="IPR050490">
    <property type="entry name" value="Bact_solute-bd_prot1"/>
</dbReference>
<dbReference type="GO" id="GO:0042597">
    <property type="term" value="C:periplasmic space"/>
    <property type="evidence" value="ECO:0007669"/>
    <property type="project" value="UniProtKB-SubCell"/>
</dbReference>
<feature type="signal peptide" evidence="4">
    <location>
        <begin position="1"/>
        <end position="28"/>
    </location>
</feature>
<dbReference type="Gene3D" id="3.40.190.10">
    <property type="entry name" value="Periplasmic binding protein-like II"/>
    <property type="match status" value="2"/>
</dbReference>
<name>A0A4D7B5Q8_9HYPH</name>
<dbReference type="OrthoDB" id="2509690at2"/>
<gene>
    <name evidence="5" type="ORF">E8M01_31470</name>
</gene>
<keyword evidence="6" id="KW-1185">Reference proteome</keyword>
<keyword evidence="4" id="KW-0732">Signal</keyword>
<dbReference type="AlphaFoldDB" id="A0A4D7B5Q8"/>
<comment type="similarity">
    <text evidence="2">Belongs to the bacterial solute-binding protein 1 family.</text>
</comment>
<accession>A0A4D7B5Q8</accession>
<evidence type="ECO:0000256" key="2">
    <source>
        <dbReference type="ARBA" id="ARBA00008520"/>
    </source>
</evidence>
<dbReference type="RefSeq" id="WP_136963770.1">
    <property type="nucleotide sequence ID" value="NZ_CP039690.1"/>
</dbReference>
<evidence type="ECO:0000313" key="6">
    <source>
        <dbReference type="Proteomes" id="UP000298781"/>
    </source>
</evidence>
<dbReference type="CDD" id="cd14748">
    <property type="entry name" value="PBP2_UgpB"/>
    <property type="match status" value="1"/>
</dbReference>
<dbReference type="Pfam" id="PF13416">
    <property type="entry name" value="SBP_bac_8"/>
    <property type="match status" value="1"/>
</dbReference>
<proteinExistence type="inferred from homology"/>
<reference evidence="5 6" key="1">
    <citation type="submission" date="2019-04" db="EMBL/GenBank/DDBJ databases">
        <title>Phreatobacter aquaticus sp. nov.</title>
        <authorList>
            <person name="Choi A."/>
        </authorList>
    </citation>
    <scope>NUCLEOTIDE SEQUENCE [LARGE SCALE GENOMIC DNA]</scope>
    <source>
        <strain evidence="5 6">KCTC 52518</strain>
    </source>
</reference>
<organism evidence="5 6">
    <name type="scientific">Phreatobacter stygius</name>
    <dbReference type="NCBI Taxonomy" id="1940610"/>
    <lineage>
        <taxon>Bacteria</taxon>
        <taxon>Pseudomonadati</taxon>
        <taxon>Pseudomonadota</taxon>
        <taxon>Alphaproteobacteria</taxon>
        <taxon>Hyphomicrobiales</taxon>
        <taxon>Phreatobacteraceae</taxon>
        <taxon>Phreatobacter</taxon>
    </lineage>
</organism>
<dbReference type="KEGG" id="pstg:E8M01_31470"/>
<dbReference type="InterPro" id="IPR006059">
    <property type="entry name" value="SBP"/>
</dbReference>
<dbReference type="SUPFAM" id="SSF53850">
    <property type="entry name" value="Periplasmic binding protein-like II"/>
    <property type="match status" value="1"/>
</dbReference>
<evidence type="ECO:0000313" key="5">
    <source>
        <dbReference type="EMBL" id="QCI68351.1"/>
    </source>
</evidence>